<protein>
    <submittedName>
        <fullName evidence="2">Uncharacterized protein</fullName>
    </submittedName>
</protein>
<dbReference type="AlphaFoldDB" id="A0AAN7C1K7"/>
<accession>A0AAN7C1K7</accession>
<sequence>MLPLSILFKLSVFVAGVLAVPALLDDAPTTNLTALVARSGTHTATVFAGTFCTGTNLGSTVNFGCGGTCHTASDNINSILLNQEGTGNPKPTADLFSGTNCDGTKVAHAGIFSGEHAGCTNLDTPARSYFLFFDC</sequence>
<dbReference type="EMBL" id="MU860505">
    <property type="protein sequence ID" value="KAK4233653.1"/>
    <property type="molecule type" value="Genomic_DNA"/>
</dbReference>
<proteinExistence type="predicted"/>
<evidence type="ECO:0000313" key="2">
    <source>
        <dbReference type="EMBL" id="KAK4233653.1"/>
    </source>
</evidence>
<organism evidence="2 3">
    <name type="scientific">Achaetomium macrosporum</name>
    <dbReference type="NCBI Taxonomy" id="79813"/>
    <lineage>
        <taxon>Eukaryota</taxon>
        <taxon>Fungi</taxon>
        <taxon>Dikarya</taxon>
        <taxon>Ascomycota</taxon>
        <taxon>Pezizomycotina</taxon>
        <taxon>Sordariomycetes</taxon>
        <taxon>Sordariomycetidae</taxon>
        <taxon>Sordariales</taxon>
        <taxon>Chaetomiaceae</taxon>
        <taxon>Achaetomium</taxon>
    </lineage>
</organism>
<gene>
    <name evidence="2" type="ORF">C8A03DRAFT_38626</name>
</gene>
<dbReference type="Proteomes" id="UP001303760">
    <property type="component" value="Unassembled WGS sequence"/>
</dbReference>
<feature type="signal peptide" evidence="1">
    <location>
        <begin position="1"/>
        <end position="19"/>
    </location>
</feature>
<keyword evidence="3" id="KW-1185">Reference proteome</keyword>
<evidence type="ECO:0000313" key="3">
    <source>
        <dbReference type="Proteomes" id="UP001303760"/>
    </source>
</evidence>
<feature type="chain" id="PRO_5042850164" evidence="1">
    <location>
        <begin position="20"/>
        <end position="135"/>
    </location>
</feature>
<reference evidence="2" key="2">
    <citation type="submission" date="2023-05" db="EMBL/GenBank/DDBJ databases">
        <authorList>
            <consortium name="Lawrence Berkeley National Laboratory"/>
            <person name="Steindorff A."/>
            <person name="Hensen N."/>
            <person name="Bonometti L."/>
            <person name="Westerberg I."/>
            <person name="Brannstrom I.O."/>
            <person name="Guillou S."/>
            <person name="Cros-Aarteil S."/>
            <person name="Calhoun S."/>
            <person name="Haridas S."/>
            <person name="Kuo A."/>
            <person name="Mondo S."/>
            <person name="Pangilinan J."/>
            <person name="Riley R."/>
            <person name="Labutti K."/>
            <person name="Andreopoulos B."/>
            <person name="Lipzen A."/>
            <person name="Chen C."/>
            <person name="Yanf M."/>
            <person name="Daum C."/>
            <person name="Ng V."/>
            <person name="Clum A."/>
            <person name="Ohm R."/>
            <person name="Martin F."/>
            <person name="Silar P."/>
            <person name="Natvig D."/>
            <person name="Lalanne C."/>
            <person name="Gautier V."/>
            <person name="Ament-Velasquez S.L."/>
            <person name="Kruys A."/>
            <person name="Hutchinson M.I."/>
            <person name="Powell A.J."/>
            <person name="Barry K."/>
            <person name="Miller A.N."/>
            <person name="Grigoriev I.V."/>
            <person name="Debuchy R."/>
            <person name="Gladieux P."/>
            <person name="Thoren M.H."/>
            <person name="Johannesson H."/>
        </authorList>
    </citation>
    <scope>NUCLEOTIDE SEQUENCE</scope>
    <source>
        <strain evidence="2">CBS 532.94</strain>
    </source>
</reference>
<name>A0AAN7C1K7_9PEZI</name>
<evidence type="ECO:0000256" key="1">
    <source>
        <dbReference type="SAM" id="SignalP"/>
    </source>
</evidence>
<keyword evidence="1" id="KW-0732">Signal</keyword>
<comment type="caution">
    <text evidence="2">The sequence shown here is derived from an EMBL/GenBank/DDBJ whole genome shotgun (WGS) entry which is preliminary data.</text>
</comment>
<reference evidence="2" key="1">
    <citation type="journal article" date="2023" name="Mol. Phylogenet. Evol.">
        <title>Genome-scale phylogeny and comparative genomics of the fungal order Sordariales.</title>
        <authorList>
            <person name="Hensen N."/>
            <person name="Bonometti L."/>
            <person name="Westerberg I."/>
            <person name="Brannstrom I.O."/>
            <person name="Guillou S."/>
            <person name="Cros-Aarteil S."/>
            <person name="Calhoun S."/>
            <person name="Haridas S."/>
            <person name="Kuo A."/>
            <person name="Mondo S."/>
            <person name="Pangilinan J."/>
            <person name="Riley R."/>
            <person name="LaButti K."/>
            <person name="Andreopoulos B."/>
            <person name="Lipzen A."/>
            <person name="Chen C."/>
            <person name="Yan M."/>
            <person name="Daum C."/>
            <person name="Ng V."/>
            <person name="Clum A."/>
            <person name="Steindorff A."/>
            <person name="Ohm R.A."/>
            <person name="Martin F."/>
            <person name="Silar P."/>
            <person name="Natvig D.O."/>
            <person name="Lalanne C."/>
            <person name="Gautier V."/>
            <person name="Ament-Velasquez S.L."/>
            <person name="Kruys A."/>
            <person name="Hutchinson M.I."/>
            <person name="Powell A.J."/>
            <person name="Barry K."/>
            <person name="Miller A.N."/>
            <person name="Grigoriev I.V."/>
            <person name="Debuchy R."/>
            <person name="Gladieux P."/>
            <person name="Hiltunen Thoren M."/>
            <person name="Johannesson H."/>
        </authorList>
    </citation>
    <scope>NUCLEOTIDE SEQUENCE</scope>
    <source>
        <strain evidence="2">CBS 532.94</strain>
    </source>
</reference>